<feature type="transmembrane region" description="Helical" evidence="5">
    <location>
        <begin position="158"/>
        <end position="177"/>
    </location>
</feature>
<gene>
    <name evidence="6" type="ORF">g.9902</name>
</gene>
<proteinExistence type="predicted"/>
<name>A0A1B6GSW7_9HEMI</name>
<feature type="transmembrane region" description="Helical" evidence="5">
    <location>
        <begin position="243"/>
        <end position="272"/>
    </location>
</feature>
<evidence type="ECO:0000256" key="2">
    <source>
        <dbReference type="ARBA" id="ARBA00022692"/>
    </source>
</evidence>
<feature type="transmembrane region" description="Helical" evidence="5">
    <location>
        <begin position="125"/>
        <end position="146"/>
    </location>
</feature>
<dbReference type="Gene3D" id="1.20.1740.10">
    <property type="entry name" value="Amino acid/polyamine transporter I"/>
    <property type="match status" value="1"/>
</dbReference>
<evidence type="ECO:0000256" key="4">
    <source>
        <dbReference type="ARBA" id="ARBA00023136"/>
    </source>
</evidence>
<protein>
    <recommendedName>
        <fullName evidence="7">Amino acid permease/ SLC12A domain-containing protein</fullName>
    </recommendedName>
</protein>
<feature type="transmembrane region" description="Helical" evidence="5">
    <location>
        <begin position="384"/>
        <end position="402"/>
    </location>
</feature>
<feature type="transmembrane region" description="Helical" evidence="5">
    <location>
        <begin position="6"/>
        <end position="28"/>
    </location>
</feature>
<dbReference type="PANTHER" id="PTHR11785">
    <property type="entry name" value="AMINO ACID TRANSPORTER"/>
    <property type="match status" value="1"/>
</dbReference>
<dbReference type="GO" id="GO:0016020">
    <property type="term" value="C:membrane"/>
    <property type="evidence" value="ECO:0007669"/>
    <property type="project" value="UniProtKB-SubCell"/>
</dbReference>
<feature type="transmembrane region" description="Helical" evidence="5">
    <location>
        <begin position="316"/>
        <end position="340"/>
    </location>
</feature>
<keyword evidence="2 5" id="KW-0812">Transmembrane</keyword>
<keyword evidence="3 5" id="KW-1133">Transmembrane helix</keyword>
<dbReference type="EMBL" id="GECZ01004250">
    <property type="protein sequence ID" value="JAS65519.1"/>
    <property type="molecule type" value="Transcribed_RNA"/>
</dbReference>
<evidence type="ECO:0000256" key="5">
    <source>
        <dbReference type="SAM" id="Phobius"/>
    </source>
</evidence>
<comment type="subcellular location">
    <subcellularLocation>
        <location evidence="1">Membrane</location>
        <topology evidence="1">Multi-pass membrane protein</topology>
    </subcellularLocation>
</comment>
<feature type="transmembrane region" description="Helical" evidence="5">
    <location>
        <begin position="198"/>
        <end position="223"/>
    </location>
</feature>
<feature type="transmembrane region" description="Helical" evidence="5">
    <location>
        <begin position="89"/>
        <end position="113"/>
    </location>
</feature>
<dbReference type="AlphaFoldDB" id="A0A1B6GSW7"/>
<feature type="transmembrane region" description="Helical" evidence="5">
    <location>
        <begin position="293"/>
        <end position="310"/>
    </location>
</feature>
<dbReference type="InterPro" id="IPR050598">
    <property type="entry name" value="AminoAcid_Transporter"/>
</dbReference>
<feature type="transmembrane region" description="Helical" evidence="5">
    <location>
        <begin position="352"/>
        <end position="372"/>
    </location>
</feature>
<evidence type="ECO:0000256" key="1">
    <source>
        <dbReference type="ARBA" id="ARBA00004141"/>
    </source>
</evidence>
<dbReference type="PIRSF" id="PIRSF006060">
    <property type="entry name" value="AA_transporter"/>
    <property type="match status" value="1"/>
</dbReference>
<feature type="non-terminal residue" evidence="6">
    <location>
        <position position="1"/>
    </location>
</feature>
<reference evidence="6" key="1">
    <citation type="submission" date="2015-11" db="EMBL/GenBank/DDBJ databases">
        <title>De novo transcriptome assembly of four potential Pierce s Disease insect vectors from Arizona vineyards.</title>
        <authorList>
            <person name="Tassone E.E."/>
        </authorList>
    </citation>
    <scope>NUCLEOTIDE SEQUENCE</scope>
</reference>
<evidence type="ECO:0000313" key="6">
    <source>
        <dbReference type="EMBL" id="JAS65519.1"/>
    </source>
</evidence>
<dbReference type="Pfam" id="PF13520">
    <property type="entry name" value="AA_permease_2"/>
    <property type="match status" value="1"/>
</dbReference>
<organism evidence="6">
    <name type="scientific">Cuerna arida</name>
    <dbReference type="NCBI Taxonomy" id="1464854"/>
    <lineage>
        <taxon>Eukaryota</taxon>
        <taxon>Metazoa</taxon>
        <taxon>Ecdysozoa</taxon>
        <taxon>Arthropoda</taxon>
        <taxon>Hexapoda</taxon>
        <taxon>Insecta</taxon>
        <taxon>Pterygota</taxon>
        <taxon>Neoptera</taxon>
        <taxon>Paraneoptera</taxon>
        <taxon>Hemiptera</taxon>
        <taxon>Auchenorrhyncha</taxon>
        <taxon>Membracoidea</taxon>
        <taxon>Cicadellidae</taxon>
        <taxon>Cicadellinae</taxon>
        <taxon>Proconiini</taxon>
        <taxon>Cuerna</taxon>
    </lineage>
</organism>
<keyword evidence="4 5" id="KW-0472">Membrane</keyword>
<evidence type="ECO:0008006" key="7">
    <source>
        <dbReference type="Google" id="ProtNLM"/>
    </source>
</evidence>
<accession>A0A1B6GSW7</accession>
<evidence type="ECO:0000256" key="3">
    <source>
        <dbReference type="ARBA" id="ARBA00022989"/>
    </source>
</evidence>
<dbReference type="InterPro" id="IPR002293">
    <property type="entry name" value="AA/rel_permease1"/>
</dbReference>
<dbReference type="GO" id="GO:0015179">
    <property type="term" value="F:L-amino acid transmembrane transporter activity"/>
    <property type="evidence" value="ECO:0007669"/>
    <property type="project" value="TreeGrafter"/>
</dbReference>
<dbReference type="PANTHER" id="PTHR11785:SF528">
    <property type="entry name" value="AMINO ACID TRANSPORTER PROTEIN JHI-21"/>
    <property type="match status" value="1"/>
</dbReference>
<sequence>IESVGGALLVWLLSGILSTIGAICYAELGTTITRPGGDYAYVYECFGELAAFVRLWIALLIIRPSLQAIMALTFARYVTWPFFQSIEDIPGYVIIIVATSCLCILSAINCYSVKLAMKIQTIFTIGKLSALVLIVLAGFSFMFSGHYENFQNSFDGKFSVASITEAFYLGLYSFGGWNYLNFVSDELKNPYKNLPRAIWIALPIVTLIYFLVNVSYLAVLNAAEMKGVPIALAFGNKLLPPMLSWIVPLAVALSTFGSVNGTLYTSSVLFSIGSQNGHLPKFMSFYHARRNTPIPAILFTCITSIFMLFKSDINDLITYVMQMFWFSIAASLLGLIWLRYKRPEINRPIKNNIILPILSLIFSVFLVLYPFYESYNNPGYRNNIIISSVIILIGVATYYLFVRNKAHPIWLERCNENLTMSLQQVFDLREVNNDSH</sequence>